<evidence type="ECO:0000256" key="1">
    <source>
        <dbReference type="SAM" id="MobiDB-lite"/>
    </source>
</evidence>
<evidence type="ECO:0000313" key="4">
    <source>
        <dbReference type="Proteomes" id="UP001178508"/>
    </source>
</evidence>
<sequence length="182" mass="19046">MKLLLLITFAAAICYAKADKSHRLLAAIMAGMNGGMANGVIPIRMAGGLNPPMVAVGGAGFAAQPQFAQFVPGATAYIVPVPVSSAYTLPAGNNVPFIGGPNIPPMNPPQQPLMGIAGGTMQQQLVPLSDSFRRFRRQIRKLGNTLTTTVDTQIPAPTETLAPTACNKEGHHEDNKSVTNSL</sequence>
<keyword evidence="2" id="KW-0732">Signal</keyword>
<organism evidence="3 4">
    <name type="scientific">Xyrichtys novacula</name>
    <name type="common">Pearly razorfish</name>
    <name type="synonym">Hemipteronotus novacula</name>
    <dbReference type="NCBI Taxonomy" id="13765"/>
    <lineage>
        <taxon>Eukaryota</taxon>
        <taxon>Metazoa</taxon>
        <taxon>Chordata</taxon>
        <taxon>Craniata</taxon>
        <taxon>Vertebrata</taxon>
        <taxon>Euteleostomi</taxon>
        <taxon>Actinopterygii</taxon>
        <taxon>Neopterygii</taxon>
        <taxon>Teleostei</taxon>
        <taxon>Neoteleostei</taxon>
        <taxon>Acanthomorphata</taxon>
        <taxon>Eupercaria</taxon>
        <taxon>Labriformes</taxon>
        <taxon>Labridae</taxon>
        <taxon>Xyrichtys</taxon>
    </lineage>
</organism>
<protein>
    <submittedName>
        <fullName evidence="3">Secretory calcium-binding phosphoprotein 9</fullName>
    </submittedName>
</protein>
<feature type="chain" id="PRO_5043740546" evidence="2">
    <location>
        <begin position="19"/>
        <end position="182"/>
    </location>
</feature>
<name>A0AAV1ETV4_XYRNO</name>
<proteinExistence type="predicted"/>
<keyword evidence="4" id="KW-1185">Reference proteome</keyword>
<feature type="region of interest" description="Disordered" evidence="1">
    <location>
        <begin position="153"/>
        <end position="182"/>
    </location>
</feature>
<evidence type="ECO:0000313" key="3">
    <source>
        <dbReference type="EMBL" id="CAJ1052297.1"/>
    </source>
</evidence>
<evidence type="ECO:0000256" key="2">
    <source>
        <dbReference type="SAM" id="SignalP"/>
    </source>
</evidence>
<feature type="signal peptide" evidence="2">
    <location>
        <begin position="1"/>
        <end position="18"/>
    </location>
</feature>
<dbReference type="Proteomes" id="UP001178508">
    <property type="component" value="Chromosome 3"/>
</dbReference>
<accession>A0AAV1ETV4</accession>
<dbReference type="AlphaFoldDB" id="A0AAV1ETV4"/>
<gene>
    <name evidence="3" type="ORF">XNOV1_A003406</name>
</gene>
<reference evidence="3" key="1">
    <citation type="submission" date="2023-08" db="EMBL/GenBank/DDBJ databases">
        <authorList>
            <person name="Alioto T."/>
            <person name="Alioto T."/>
            <person name="Gomez Garrido J."/>
        </authorList>
    </citation>
    <scope>NUCLEOTIDE SEQUENCE</scope>
</reference>
<dbReference type="EMBL" id="OY660866">
    <property type="protein sequence ID" value="CAJ1052297.1"/>
    <property type="molecule type" value="Genomic_DNA"/>
</dbReference>